<protein>
    <submittedName>
        <fullName evidence="2">Uncharacterized protein</fullName>
    </submittedName>
</protein>
<accession>A0AAV1IGZ7</accession>
<evidence type="ECO:0000256" key="1">
    <source>
        <dbReference type="SAM" id="MobiDB-lite"/>
    </source>
</evidence>
<evidence type="ECO:0000313" key="2">
    <source>
        <dbReference type="EMBL" id="CAK0785203.1"/>
    </source>
</evidence>
<feature type="region of interest" description="Disordered" evidence="1">
    <location>
        <begin position="324"/>
        <end position="359"/>
    </location>
</feature>
<dbReference type="EMBL" id="CAUYUE010000012">
    <property type="protein sequence ID" value="CAK0785203.1"/>
    <property type="molecule type" value="Genomic_DNA"/>
</dbReference>
<comment type="caution">
    <text evidence="2">The sequence shown here is derived from an EMBL/GenBank/DDBJ whole genome shotgun (WGS) entry which is preliminary data.</text>
</comment>
<proteinExistence type="predicted"/>
<reference evidence="2 3" key="1">
    <citation type="submission" date="2023-10" db="EMBL/GenBank/DDBJ databases">
        <authorList>
            <person name="Maclean D."/>
            <person name="Macfadyen A."/>
        </authorList>
    </citation>
    <scope>NUCLEOTIDE SEQUENCE [LARGE SCALE GENOMIC DNA]</scope>
</reference>
<name>A0AAV1IGZ7_9CHLO</name>
<gene>
    <name evidence="2" type="ORF">CVIRNUC_008409</name>
</gene>
<feature type="region of interest" description="Disordered" evidence="1">
    <location>
        <begin position="1"/>
        <end position="23"/>
    </location>
</feature>
<dbReference type="AlphaFoldDB" id="A0AAV1IGZ7"/>
<evidence type="ECO:0000313" key="3">
    <source>
        <dbReference type="Proteomes" id="UP001314263"/>
    </source>
</evidence>
<sequence>MGRSKKGKKRDSNTSDVTVTADGAPEASIAKDITPTKTLETWLGQRTVTARLDSVQDLSGSWGDCRLLLPPLSIYDAKLATSQHVLVGMLRHPGAAPAEASGLTSAATGGSAGACAYVWHALARQHGLHVHPLPEQQHAGSFVVPATVYPSPRLTAGSAAASSSLAASLGRPSIGTDLGVYPWPAAAAQPSRDKDMRADGNSSLAQPAVKVAKAVYVRQLVDMATELPASFGGAAAGATPPSMLSKPTPHLRKARDQHRAMLQGMAAAKLQGRVLLPGNAVTLTHIGQELLLAVEGADVSADLEQGFLVGKDTAVHVLLSSERMPQPASLKPPEADPAQAAADAADEAVGGGPEGPAAAAARRAAASGLAAPRQGFAGVGGASAHMASLRELVTLPLQARLLHQCLS</sequence>
<organism evidence="2 3">
    <name type="scientific">Coccomyxa viridis</name>
    <dbReference type="NCBI Taxonomy" id="1274662"/>
    <lineage>
        <taxon>Eukaryota</taxon>
        <taxon>Viridiplantae</taxon>
        <taxon>Chlorophyta</taxon>
        <taxon>core chlorophytes</taxon>
        <taxon>Trebouxiophyceae</taxon>
        <taxon>Trebouxiophyceae incertae sedis</taxon>
        <taxon>Coccomyxaceae</taxon>
        <taxon>Coccomyxa</taxon>
    </lineage>
</organism>
<dbReference type="Proteomes" id="UP001314263">
    <property type="component" value="Unassembled WGS sequence"/>
</dbReference>
<keyword evidence="3" id="KW-1185">Reference proteome</keyword>